<evidence type="ECO:0000256" key="3">
    <source>
        <dbReference type="ARBA" id="ARBA00022448"/>
    </source>
</evidence>
<keyword evidence="9" id="KW-1185">Reference proteome</keyword>
<feature type="signal peptide" evidence="7">
    <location>
        <begin position="1"/>
        <end position="20"/>
    </location>
</feature>
<keyword evidence="4 7" id="KW-0732">Signal</keyword>
<evidence type="ECO:0000313" key="8">
    <source>
        <dbReference type="EMBL" id="MFC2966574.1"/>
    </source>
</evidence>
<comment type="similarity">
    <text evidence="1">Belongs to the bacterial solute-binding protein 9 family.</text>
</comment>
<evidence type="ECO:0000256" key="1">
    <source>
        <dbReference type="ARBA" id="ARBA00011028"/>
    </source>
</evidence>
<evidence type="ECO:0000256" key="7">
    <source>
        <dbReference type="SAM" id="SignalP"/>
    </source>
</evidence>
<proteinExistence type="inferred from homology"/>
<protein>
    <recommendedName>
        <fullName evidence="2">High-affinity zinc uptake system protein ZnuA</fullName>
    </recommendedName>
</protein>
<dbReference type="PANTHER" id="PTHR42953">
    <property type="entry name" value="HIGH-AFFINITY ZINC UPTAKE SYSTEM PROTEIN ZNUA-RELATED"/>
    <property type="match status" value="1"/>
</dbReference>
<keyword evidence="5" id="KW-0406">Ion transport</keyword>
<dbReference type="EMBL" id="JBHRSK010000001">
    <property type="protein sequence ID" value="MFC2966574.1"/>
    <property type="molecule type" value="Genomic_DNA"/>
</dbReference>
<reference evidence="9" key="1">
    <citation type="journal article" date="2019" name="Int. J. Syst. Evol. Microbiol.">
        <title>The Global Catalogue of Microorganisms (GCM) 10K type strain sequencing project: providing services to taxonomists for standard genome sequencing and annotation.</title>
        <authorList>
            <consortium name="The Broad Institute Genomics Platform"/>
            <consortium name="The Broad Institute Genome Sequencing Center for Infectious Disease"/>
            <person name="Wu L."/>
            <person name="Ma J."/>
        </authorList>
    </citation>
    <scope>NUCLEOTIDE SEQUENCE [LARGE SCALE GENOMIC DNA]</scope>
    <source>
        <strain evidence="9">KCTC 62192</strain>
    </source>
</reference>
<evidence type="ECO:0000256" key="5">
    <source>
        <dbReference type="ARBA" id="ARBA00022906"/>
    </source>
</evidence>
<dbReference type="InterPro" id="IPR006127">
    <property type="entry name" value="ZnuA-like"/>
</dbReference>
<comment type="caution">
    <text evidence="8">The sequence shown here is derived from an EMBL/GenBank/DDBJ whole genome shotgun (WGS) entry which is preliminary data.</text>
</comment>
<dbReference type="Gene3D" id="3.40.50.1980">
    <property type="entry name" value="Nitrogenase molybdenum iron protein domain"/>
    <property type="match status" value="2"/>
</dbReference>
<evidence type="ECO:0000256" key="4">
    <source>
        <dbReference type="ARBA" id="ARBA00022729"/>
    </source>
</evidence>
<dbReference type="Proteomes" id="UP001595443">
    <property type="component" value="Unassembled WGS sequence"/>
</dbReference>
<keyword evidence="5" id="KW-0862">Zinc</keyword>
<evidence type="ECO:0000256" key="2">
    <source>
        <dbReference type="ARBA" id="ARBA00015915"/>
    </source>
</evidence>
<feature type="compositionally biased region" description="Basic and acidic residues" evidence="6">
    <location>
        <begin position="122"/>
        <end position="146"/>
    </location>
</feature>
<evidence type="ECO:0000313" key="9">
    <source>
        <dbReference type="Proteomes" id="UP001595443"/>
    </source>
</evidence>
<feature type="chain" id="PRO_5046123347" description="High-affinity zinc uptake system protein ZnuA" evidence="7">
    <location>
        <begin position="21"/>
        <end position="316"/>
    </location>
</feature>
<dbReference type="Pfam" id="PF01297">
    <property type="entry name" value="ZnuA"/>
    <property type="match status" value="1"/>
</dbReference>
<dbReference type="SUPFAM" id="SSF53807">
    <property type="entry name" value="Helical backbone' metal receptor"/>
    <property type="match status" value="1"/>
</dbReference>
<keyword evidence="5" id="KW-0864">Zinc transport</keyword>
<organism evidence="8 9">
    <name type="scientific">Acidimangrovimonas pyrenivorans</name>
    <dbReference type="NCBI Taxonomy" id="2030798"/>
    <lineage>
        <taxon>Bacteria</taxon>
        <taxon>Pseudomonadati</taxon>
        <taxon>Pseudomonadota</taxon>
        <taxon>Alphaproteobacteria</taxon>
        <taxon>Rhodobacterales</taxon>
        <taxon>Paracoccaceae</taxon>
        <taxon>Acidimangrovimonas</taxon>
    </lineage>
</organism>
<dbReference type="InterPro" id="IPR050492">
    <property type="entry name" value="Bact_metal-bind_prot9"/>
</dbReference>
<gene>
    <name evidence="8" type="ORF">ACFOES_00555</name>
</gene>
<evidence type="ECO:0000256" key="6">
    <source>
        <dbReference type="SAM" id="MobiDB-lite"/>
    </source>
</evidence>
<keyword evidence="3" id="KW-0813">Transport</keyword>
<accession>A0ABV7ABA5</accession>
<sequence length="316" mass="32955">MRRSALVAAILVAVAGMARAEVPRVVTDIPPVQSLVAQVMGDLGTPEVLLGRGASPHEFQLRPSQAAGLTRADLIFWIGPELTPWLDRALKGVGGAENAVALLHAPGTFTLDFAAGADDDHDQDRDAAAAGDHDHDHEEGHHHEGLNPHAWLDPANAEHWLDVIADDLAARDPEHAATYRANAAEAKAGIAAADARNQALLAPVATVPLVVAHDAFGYFAKHYGINIVGAVALGDAARPGAARLAEIRARLKSYGHACVFPDADQDPKLVAAVAEGTGARLGRPLDPAGTLLDRGPGLYVTLIDGLAQTIADCATE</sequence>
<feature type="region of interest" description="Disordered" evidence="6">
    <location>
        <begin position="120"/>
        <end position="150"/>
    </location>
</feature>
<name>A0ABV7ABA5_9RHOB</name>
<dbReference type="PANTHER" id="PTHR42953:SF3">
    <property type="entry name" value="HIGH-AFFINITY ZINC UPTAKE SYSTEM PROTEIN ZNUA"/>
    <property type="match status" value="1"/>
</dbReference>
<dbReference type="RefSeq" id="WP_377830795.1">
    <property type="nucleotide sequence ID" value="NZ_JBHRSK010000001.1"/>
</dbReference>